<reference evidence="1 2" key="1">
    <citation type="submission" date="2024-08" db="EMBL/GenBank/DDBJ databases">
        <authorList>
            <person name="Ishaq N."/>
        </authorList>
    </citation>
    <scope>NUCLEOTIDE SEQUENCE [LARGE SCALE GENOMIC DNA]</scope>
    <source>
        <strain evidence="1 2">DSM 18651</strain>
    </source>
</reference>
<dbReference type="Proteomes" id="UP001569428">
    <property type="component" value="Unassembled WGS sequence"/>
</dbReference>
<evidence type="ECO:0000313" key="2">
    <source>
        <dbReference type="Proteomes" id="UP001569428"/>
    </source>
</evidence>
<gene>
    <name evidence="1" type="ORF">ACCI49_00960</name>
</gene>
<organism evidence="1 2">
    <name type="scientific">Microbulbifer epialgicus</name>
    <dbReference type="NCBI Taxonomy" id="393907"/>
    <lineage>
        <taxon>Bacteria</taxon>
        <taxon>Pseudomonadati</taxon>
        <taxon>Pseudomonadota</taxon>
        <taxon>Gammaproteobacteria</taxon>
        <taxon>Cellvibrionales</taxon>
        <taxon>Microbulbiferaceae</taxon>
        <taxon>Microbulbifer</taxon>
    </lineage>
</organism>
<evidence type="ECO:0000313" key="1">
    <source>
        <dbReference type="EMBL" id="MFA0809474.1"/>
    </source>
</evidence>
<sequence>MAINESAHVNAPDKYRIGHHYDIGDRFVFFTFDDSNISAVELAVYLQFKAEELFDSSICLDNLIVVKFLTLFGAKEISQKVVNFKEIDMHHDREERCGDWYNSSYKAFDQEFGGQAETFLKQSRDTLEGYES</sequence>
<dbReference type="RefSeq" id="WP_371837091.1">
    <property type="nucleotide sequence ID" value="NZ_JBGMEK010000001.1"/>
</dbReference>
<accession>A0ABV4NU10</accession>
<evidence type="ECO:0008006" key="3">
    <source>
        <dbReference type="Google" id="ProtNLM"/>
    </source>
</evidence>
<name>A0ABV4NU10_9GAMM</name>
<dbReference type="EMBL" id="JBGMEK010000001">
    <property type="protein sequence ID" value="MFA0809474.1"/>
    <property type="molecule type" value="Genomic_DNA"/>
</dbReference>
<comment type="caution">
    <text evidence="1">The sequence shown here is derived from an EMBL/GenBank/DDBJ whole genome shotgun (WGS) entry which is preliminary data.</text>
</comment>
<protein>
    <recommendedName>
        <fullName evidence="3">Immunity protein 8</fullName>
    </recommendedName>
</protein>
<keyword evidence="2" id="KW-1185">Reference proteome</keyword>
<proteinExistence type="predicted"/>